<evidence type="ECO:0000313" key="10">
    <source>
        <dbReference type="Proteomes" id="UP000265427"/>
    </source>
</evidence>
<dbReference type="Proteomes" id="UP000266643">
    <property type="component" value="Unassembled WGS sequence"/>
</dbReference>
<dbReference type="EMBL" id="QUSZ01009627">
    <property type="protein sequence ID" value="RHX98894.1"/>
    <property type="molecule type" value="Genomic_DNA"/>
</dbReference>
<dbReference type="EMBL" id="QUTE01010989">
    <property type="protein sequence ID" value="RHZ11401.1"/>
    <property type="molecule type" value="Genomic_DNA"/>
</dbReference>
<evidence type="ECO:0000313" key="15">
    <source>
        <dbReference type="Proteomes" id="UP000283543"/>
    </source>
</evidence>
<accession>A0A397BF62</accession>
<dbReference type="InterPro" id="IPR043472">
    <property type="entry name" value="Macro_dom-like"/>
</dbReference>
<evidence type="ECO:0000313" key="3">
    <source>
        <dbReference type="EMBL" id="RHX98894.1"/>
    </source>
</evidence>
<sequence>MAPSLVDCLENVGSRLFTFLGGSSLDCLSTVLASHTPAHALLLDESLWSHLYHEQFGEAIPGSLSPHHAFLHMSCHREWFLEHVHVVQGDLESTVATAAETPSAAALIFPTTPTLLYPHSTSAAGAVHKLGSTALRLEIERERQAIYSARGFPPPGSAIHTTGGQLSRWFPHLIHCIGPSSNRTVDEKLDIIERTYLSALTLLMALHVRRATIIPIGTGIALCPVALTADVTMQSLWDHALHHLDCSKRVDGGRFPLDDVVVLCRDANVLDAFRWAKQGMLEDPAESESDDDMSVGDDEVGMDI</sequence>
<dbReference type="Gene3D" id="3.40.220.10">
    <property type="entry name" value="Leucine Aminopeptidase, subunit E, domain 1"/>
    <property type="match status" value="1"/>
</dbReference>
<dbReference type="EMBL" id="QUTB01002552">
    <property type="protein sequence ID" value="RHY72196.1"/>
    <property type="molecule type" value="Genomic_DNA"/>
</dbReference>
<evidence type="ECO:0000256" key="1">
    <source>
        <dbReference type="SAM" id="MobiDB-lite"/>
    </source>
</evidence>
<gene>
    <name evidence="4" type="ORF">DYB25_005424</name>
    <name evidence="9" type="ORF">DYB26_005781</name>
    <name evidence="5" type="ORF">DYB30_007514</name>
    <name evidence="8" type="ORF">DYB31_004722</name>
    <name evidence="7" type="ORF">DYB34_006495</name>
    <name evidence="3" type="ORF">DYB36_014080</name>
    <name evidence="6" type="ORF">DYB38_006661</name>
</gene>
<dbReference type="EMBL" id="QUTA01004840">
    <property type="protein sequence ID" value="RHY18200.1"/>
    <property type="molecule type" value="Genomic_DNA"/>
</dbReference>
<evidence type="ECO:0000313" key="12">
    <source>
        <dbReference type="Proteomes" id="UP000266196"/>
    </source>
</evidence>
<evidence type="ECO:0000313" key="4">
    <source>
        <dbReference type="EMBL" id="RHY18200.1"/>
    </source>
</evidence>
<dbReference type="Proteomes" id="UP000266239">
    <property type="component" value="Unassembled WGS sequence"/>
</dbReference>
<evidence type="ECO:0000313" key="13">
    <source>
        <dbReference type="Proteomes" id="UP000266239"/>
    </source>
</evidence>
<dbReference type="Proteomes" id="UP000265716">
    <property type="component" value="Unassembled WGS sequence"/>
</dbReference>
<dbReference type="PROSITE" id="PS51154">
    <property type="entry name" value="MACRO"/>
    <property type="match status" value="1"/>
</dbReference>
<reference evidence="10 11" key="1">
    <citation type="submission" date="2018-08" db="EMBL/GenBank/DDBJ databases">
        <title>Aphanomyces genome sequencing and annotation.</title>
        <authorList>
            <person name="Minardi D."/>
            <person name="Oidtmann B."/>
            <person name="Van Der Giezen M."/>
            <person name="Studholme D.J."/>
        </authorList>
    </citation>
    <scope>NUCLEOTIDE SEQUENCE [LARGE SCALE GENOMIC DNA]</scope>
    <source>
        <strain evidence="8 12">197901</strain>
        <strain evidence="5 14">D2</strain>
        <strain evidence="9 16">FDL457</strain>
        <strain evidence="3 10">Kv</strain>
        <strain evidence="6 11">SA</strain>
        <strain evidence="7 15">Si</strain>
        <strain evidence="4 13">Yx</strain>
    </source>
</reference>
<dbReference type="Proteomes" id="UP000265427">
    <property type="component" value="Unassembled WGS sequence"/>
</dbReference>
<feature type="compositionally biased region" description="Acidic residues" evidence="1">
    <location>
        <begin position="283"/>
        <end position="304"/>
    </location>
</feature>
<dbReference type="EMBL" id="QUTF01008124">
    <property type="protein sequence ID" value="RHZ38944.1"/>
    <property type="molecule type" value="Genomic_DNA"/>
</dbReference>
<dbReference type="Pfam" id="PF01661">
    <property type="entry name" value="Macro"/>
    <property type="match status" value="1"/>
</dbReference>
<dbReference type="EMBL" id="QUTC01004172">
    <property type="protein sequence ID" value="RHY66173.1"/>
    <property type="molecule type" value="Genomic_DNA"/>
</dbReference>
<dbReference type="SMART" id="SM00506">
    <property type="entry name" value="A1pp"/>
    <property type="match status" value="1"/>
</dbReference>
<feature type="region of interest" description="Disordered" evidence="1">
    <location>
        <begin position="282"/>
        <end position="304"/>
    </location>
</feature>
<comment type="caution">
    <text evidence="4">The sequence shown here is derived from an EMBL/GenBank/DDBJ whole genome shotgun (WGS) entry which is preliminary data.</text>
</comment>
<evidence type="ECO:0000313" key="9">
    <source>
        <dbReference type="EMBL" id="RHZ38944.1"/>
    </source>
</evidence>
<proteinExistence type="predicted"/>
<evidence type="ECO:0000313" key="7">
    <source>
        <dbReference type="EMBL" id="RHY72196.1"/>
    </source>
</evidence>
<evidence type="ECO:0000259" key="2">
    <source>
        <dbReference type="PROSITE" id="PS51154"/>
    </source>
</evidence>
<protein>
    <recommendedName>
        <fullName evidence="2">Macro domain-containing protein</fullName>
    </recommendedName>
</protein>
<feature type="domain" description="Macro" evidence="2">
    <location>
        <begin position="71"/>
        <end position="281"/>
    </location>
</feature>
<dbReference type="Proteomes" id="UP000286510">
    <property type="component" value="Unassembled WGS sequence"/>
</dbReference>
<evidence type="ECO:0000313" key="5">
    <source>
        <dbReference type="EMBL" id="RHY55531.1"/>
    </source>
</evidence>
<organism evidence="4 13">
    <name type="scientific">Aphanomyces astaci</name>
    <name type="common">Crayfish plague agent</name>
    <dbReference type="NCBI Taxonomy" id="112090"/>
    <lineage>
        <taxon>Eukaryota</taxon>
        <taxon>Sar</taxon>
        <taxon>Stramenopiles</taxon>
        <taxon>Oomycota</taxon>
        <taxon>Saprolegniomycetes</taxon>
        <taxon>Saprolegniales</taxon>
        <taxon>Verrucalvaceae</taxon>
        <taxon>Aphanomyces</taxon>
    </lineage>
</organism>
<evidence type="ECO:0000313" key="11">
    <source>
        <dbReference type="Proteomes" id="UP000265716"/>
    </source>
</evidence>
<dbReference type="InterPro" id="IPR002589">
    <property type="entry name" value="Macro_dom"/>
</dbReference>
<dbReference type="Proteomes" id="UP000283543">
    <property type="component" value="Unassembled WGS sequence"/>
</dbReference>
<evidence type="ECO:0000313" key="14">
    <source>
        <dbReference type="Proteomes" id="UP000266643"/>
    </source>
</evidence>
<dbReference type="SUPFAM" id="SSF52949">
    <property type="entry name" value="Macro domain-like"/>
    <property type="match status" value="1"/>
</dbReference>
<dbReference type="EMBL" id="QUTD01006412">
    <property type="protein sequence ID" value="RHY55531.1"/>
    <property type="molecule type" value="Genomic_DNA"/>
</dbReference>
<name>A0A397BF62_APHAT</name>
<evidence type="ECO:0000313" key="16">
    <source>
        <dbReference type="Proteomes" id="UP000286510"/>
    </source>
</evidence>
<evidence type="ECO:0000313" key="6">
    <source>
        <dbReference type="EMBL" id="RHY66173.1"/>
    </source>
</evidence>
<dbReference type="AlphaFoldDB" id="A0A397BF62"/>
<evidence type="ECO:0000313" key="8">
    <source>
        <dbReference type="EMBL" id="RHZ11401.1"/>
    </source>
</evidence>
<dbReference type="Proteomes" id="UP000266196">
    <property type="component" value="Unassembled WGS sequence"/>
</dbReference>